<evidence type="ECO:0000256" key="3">
    <source>
        <dbReference type="ARBA" id="ARBA00022692"/>
    </source>
</evidence>
<feature type="transmembrane region" description="Helical" evidence="6">
    <location>
        <begin position="49"/>
        <end position="80"/>
    </location>
</feature>
<dbReference type="EMBL" id="FQVM01000007">
    <property type="protein sequence ID" value="SHE66285.1"/>
    <property type="molecule type" value="Genomic_DNA"/>
</dbReference>
<evidence type="ECO:0000256" key="4">
    <source>
        <dbReference type="ARBA" id="ARBA00022989"/>
    </source>
</evidence>
<keyword evidence="3 6" id="KW-0812">Transmembrane</keyword>
<comment type="similarity">
    <text evidence="6">Belongs to the TVP38/TMEM64 family.</text>
</comment>
<keyword evidence="9" id="KW-1185">Reference proteome</keyword>
<feature type="transmembrane region" description="Helical" evidence="6">
    <location>
        <begin position="86"/>
        <end position="104"/>
    </location>
</feature>
<evidence type="ECO:0000256" key="1">
    <source>
        <dbReference type="ARBA" id="ARBA00004651"/>
    </source>
</evidence>
<feature type="transmembrane region" description="Helical" evidence="6">
    <location>
        <begin position="163"/>
        <end position="181"/>
    </location>
</feature>
<evidence type="ECO:0000256" key="2">
    <source>
        <dbReference type="ARBA" id="ARBA00022475"/>
    </source>
</evidence>
<keyword evidence="2 6" id="KW-1003">Cell membrane</keyword>
<evidence type="ECO:0000313" key="9">
    <source>
        <dbReference type="Proteomes" id="UP000184035"/>
    </source>
</evidence>
<protein>
    <recommendedName>
        <fullName evidence="6">TVP38/TMEM64 family membrane protein</fullName>
    </recommendedName>
</protein>
<evidence type="ECO:0000313" key="8">
    <source>
        <dbReference type="EMBL" id="SHE66285.1"/>
    </source>
</evidence>
<dbReference type="InterPro" id="IPR015414">
    <property type="entry name" value="TMEM64"/>
</dbReference>
<organism evidence="8 9">
    <name type="scientific">Clostridium fallax</name>
    <dbReference type="NCBI Taxonomy" id="1533"/>
    <lineage>
        <taxon>Bacteria</taxon>
        <taxon>Bacillati</taxon>
        <taxon>Bacillota</taxon>
        <taxon>Clostridia</taxon>
        <taxon>Eubacteriales</taxon>
        <taxon>Clostridiaceae</taxon>
        <taxon>Clostridium</taxon>
    </lineage>
</organism>
<dbReference type="Pfam" id="PF09335">
    <property type="entry name" value="VTT_dom"/>
    <property type="match status" value="1"/>
</dbReference>
<reference evidence="8 9" key="1">
    <citation type="submission" date="2016-11" db="EMBL/GenBank/DDBJ databases">
        <authorList>
            <person name="Jaros S."/>
            <person name="Januszkiewicz K."/>
            <person name="Wedrychowicz H."/>
        </authorList>
    </citation>
    <scope>NUCLEOTIDE SEQUENCE [LARGE SCALE GENOMIC DNA]</scope>
    <source>
        <strain evidence="8 9">DSM 2631</strain>
    </source>
</reference>
<feature type="transmembrane region" description="Helical" evidence="6">
    <location>
        <begin position="193"/>
        <end position="211"/>
    </location>
</feature>
<dbReference type="Proteomes" id="UP000184035">
    <property type="component" value="Unassembled WGS sequence"/>
</dbReference>
<comment type="subcellular location">
    <subcellularLocation>
        <location evidence="1 6">Cell membrane</location>
        <topology evidence="1 6">Multi-pass membrane protein</topology>
    </subcellularLocation>
</comment>
<evidence type="ECO:0000256" key="6">
    <source>
        <dbReference type="RuleBase" id="RU366058"/>
    </source>
</evidence>
<proteinExistence type="inferred from homology"/>
<dbReference type="GO" id="GO:0005886">
    <property type="term" value="C:plasma membrane"/>
    <property type="evidence" value="ECO:0007669"/>
    <property type="project" value="UniProtKB-SubCell"/>
</dbReference>
<dbReference type="PANTHER" id="PTHR12677">
    <property type="entry name" value="GOLGI APPARATUS MEMBRANE PROTEIN TVP38-RELATED"/>
    <property type="match status" value="1"/>
</dbReference>
<dbReference type="InterPro" id="IPR032816">
    <property type="entry name" value="VTT_dom"/>
</dbReference>
<feature type="domain" description="VTT" evidence="7">
    <location>
        <begin position="67"/>
        <end position="183"/>
    </location>
</feature>
<sequence length="217" mass="24191">MKKKSVYLKLTIFVGIIVIGIIGFFILKKNLKEFSIDSIANFIQEKGKYAALFFVICYALKPFVVVFPSAVVSLAGGVMFGPFNGFILNMVGFFLSGTIAFWIARKLGRGFVETIVRGKMIKLDENMDKKGFKILFLLRLPPVLPYDPLSYTCGLTSIKYTDFILASLLGVVPETLCYSIIGKNILNPFSPQFILPAIFIIVATLSSGYIFKKRHSV</sequence>
<keyword evidence="5 6" id="KW-0472">Membrane</keyword>
<dbReference type="RefSeq" id="WP_072894359.1">
    <property type="nucleotide sequence ID" value="NZ_FQVM01000007.1"/>
</dbReference>
<evidence type="ECO:0000256" key="5">
    <source>
        <dbReference type="ARBA" id="ARBA00023136"/>
    </source>
</evidence>
<feature type="transmembrane region" description="Helical" evidence="6">
    <location>
        <begin position="6"/>
        <end position="28"/>
    </location>
</feature>
<accession>A0A1M4VBD9</accession>
<evidence type="ECO:0000259" key="7">
    <source>
        <dbReference type="Pfam" id="PF09335"/>
    </source>
</evidence>
<dbReference type="AlphaFoldDB" id="A0A1M4VBD9"/>
<dbReference type="STRING" id="1533.SAMN05443638_10749"/>
<dbReference type="PANTHER" id="PTHR12677:SF49">
    <property type="entry name" value="TVP38_TMEM64 FAMILY MEMBRANE PROTEIN"/>
    <property type="match status" value="1"/>
</dbReference>
<dbReference type="OrthoDB" id="9812980at2"/>
<name>A0A1M4VBD9_9CLOT</name>
<gene>
    <name evidence="8" type="ORF">SAMN05443638_10749</name>
</gene>
<keyword evidence="4 6" id="KW-1133">Transmembrane helix</keyword>